<evidence type="ECO:0000256" key="1">
    <source>
        <dbReference type="SAM" id="MobiDB-lite"/>
    </source>
</evidence>
<evidence type="ECO:0000259" key="2">
    <source>
        <dbReference type="Pfam" id="PF05598"/>
    </source>
</evidence>
<dbReference type="NCBIfam" id="NF033551">
    <property type="entry name" value="transpos_IS1182"/>
    <property type="match status" value="1"/>
</dbReference>
<reference evidence="4 6" key="1">
    <citation type="submission" date="2023-07" db="EMBL/GenBank/DDBJ databases">
        <title>Sorghum-associated microbial communities from plants grown in Nebraska, USA.</title>
        <authorList>
            <person name="Schachtman D."/>
        </authorList>
    </citation>
    <scope>NUCLEOTIDE SEQUENCE [LARGE SCALE GENOMIC DNA]</scope>
    <source>
        <strain evidence="4 6">BE314</strain>
    </source>
</reference>
<feature type="domain" description="Transposase InsH N-terminal" evidence="2">
    <location>
        <begin position="24"/>
        <end position="119"/>
    </location>
</feature>
<dbReference type="Proteomes" id="UP001180453">
    <property type="component" value="Unassembled WGS sequence"/>
</dbReference>
<evidence type="ECO:0000313" key="5">
    <source>
        <dbReference type="EMBL" id="MDR7267850.1"/>
    </source>
</evidence>
<dbReference type="EMBL" id="JAVDXU010000001">
    <property type="protein sequence ID" value="MDR7267850.1"/>
    <property type="molecule type" value="Genomic_DNA"/>
</dbReference>
<accession>A0ABU1YG45</accession>
<sequence length="471" mass="53602">MAAEGEQMMGQSGGTQDRLFYSFNLDDHIPQGHLLRGIDRYFDLGDLRQQLAPFYSHTGRPSIDPELMIRMLVIGYCFGTRSERQLCEEVHLNLAYRWFCRLDLEDPVPDHSTFSKNRHGRFRQSDAFRLVFESVLRRCMHEGLVRGEGFAVDASVIKADANRARGVPGAEARKWRDDGTSTRAVREYIEALQLENPAGDDEQPPSSPPKKVSLTDPAAQWTAASGGPAFFAYSTNYLIDLEAGVIVDVEATPALRPREVEATKTMVDRVERRFGLKPGRLVGDMAYGIAPMLSWMVKDKGIKPHVPVWDKTGRKDGTLSSSEFQWIAQSNEYRCPEGHALRCDRRTFTVERDRVTRADTVIYRASHHDCAQCSRKQQCCPNTPMRKIARSVHEDARDVARQLADTPEYRQSRRERKKVEMLFAHLKRILKLDRLRLRGLTGARDEFLLAATVQNLRRMAKRLSSPELVPA</sequence>
<evidence type="ECO:0000259" key="3">
    <source>
        <dbReference type="Pfam" id="PF13751"/>
    </source>
</evidence>
<dbReference type="Pfam" id="PF13751">
    <property type="entry name" value="DDE_Tnp_1_6"/>
    <property type="match status" value="1"/>
</dbReference>
<keyword evidence="6" id="KW-1185">Reference proteome</keyword>
<organism evidence="4 6">
    <name type="scientific">Roseateles saccharophilus</name>
    <name type="common">Pseudomonas saccharophila</name>
    <dbReference type="NCBI Taxonomy" id="304"/>
    <lineage>
        <taxon>Bacteria</taxon>
        <taxon>Pseudomonadati</taxon>
        <taxon>Pseudomonadota</taxon>
        <taxon>Betaproteobacteria</taxon>
        <taxon>Burkholderiales</taxon>
        <taxon>Sphaerotilaceae</taxon>
        <taxon>Roseateles</taxon>
    </lineage>
</organism>
<comment type="caution">
    <text evidence="4">The sequence shown here is derived from an EMBL/GenBank/DDBJ whole genome shotgun (WGS) entry which is preliminary data.</text>
</comment>
<dbReference type="InterPro" id="IPR008490">
    <property type="entry name" value="Transposase_InsH_N"/>
</dbReference>
<evidence type="ECO:0000313" key="6">
    <source>
        <dbReference type="Proteomes" id="UP001180453"/>
    </source>
</evidence>
<proteinExistence type="predicted"/>
<evidence type="ECO:0000313" key="4">
    <source>
        <dbReference type="EMBL" id="MDR7267832.1"/>
    </source>
</evidence>
<gene>
    <name evidence="4" type="ORF">J2X20_000461</name>
    <name evidence="5" type="ORF">J2X20_000479</name>
</gene>
<name>A0ABU1YG45_ROSSA</name>
<dbReference type="PANTHER" id="PTHR33408">
    <property type="entry name" value="TRANSPOSASE"/>
    <property type="match status" value="1"/>
</dbReference>
<feature type="region of interest" description="Disordered" evidence="1">
    <location>
        <begin position="194"/>
        <end position="217"/>
    </location>
</feature>
<dbReference type="InterPro" id="IPR025668">
    <property type="entry name" value="Tnp_DDE_dom"/>
</dbReference>
<dbReference type="EMBL" id="JAVDXU010000001">
    <property type="protein sequence ID" value="MDR7267832.1"/>
    <property type="molecule type" value="Genomic_DNA"/>
</dbReference>
<dbReference type="InterPro" id="IPR047629">
    <property type="entry name" value="IS1182_transpos"/>
</dbReference>
<feature type="domain" description="Transposase DDE" evidence="3">
    <location>
        <begin position="335"/>
        <end position="460"/>
    </location>
</feature>
<protein>
    <submittedName>
        <fullName evidence="4">Transposase</fullName>
    </submittedName>
</protein>
<dbReference type="Pfam" id="PF05598">
    <property type="entry name" value="DUF772"/>
    <property type="match status" value="1"/>
</dbReference>